<name>A0A927H640_9BACL</name>
<organism evidence="4 5">
    <name type="scientific">Paenibacillus arenilitoris</name>
    <dbReference type="NCBI Taxonomy" id="2772299"/>
    <lineage>
        <taxon>Bacteria</taxon>
        <taxon>Bacillati</taxon>
        <taxon>Bacillota</taxon>
        <taxon>Bacilli</taxon>
        <taxon>Bacillales</taxon>
        <taxon>Paenibacillaceae</taxon>
        <taxon>Paenibacillus</taxon>
    </lineage>
</organism>
<accession>A0A927H640</accession>
<gene>
    <name evidence="4" type="ORF">IDH41_11455</name>
</gene>
<evidence type="ECO:0000313" key="4">
    <source>
        <dbReference type="EMBL" id="MBD2869193.1"/>
    </source>
</evidence>
<dbReference type="PANTHER" id="PTHR43818">
    <property type="entry name" value="BCDNA.GH03377"/>
    <property type="match status" value="1"/>
</dbReference>
<dbReference type="PANTHER" id="PTHR43818:SF11">
    <property type="entry name" value="BCDNA.GH03377"/>
    <property type="match status" value="1"/>
</dbReference>
<dbReference type="InterPro" id="IPR050463">
    <property type="entry name" value="Gfo/Idh/MocA_oxidrdct_glycsds"/>
</dbReference>
<dbReference type="Pfam" id="PF22725">
    <property type="entry name" value="GFO_IDH_MocA_C3"/>
    <property type="match status" value="1"/>
</dbReference>
<dbReference type="InterPro" id="IPR036291">
    <property type="entry name" value="NAD(P)-bd_dom_sf"/>
</dbReference>
<sequence>MRKIKIGVIGAGVISNVYLKNCTGMFDNVLEVKAIADMVPENARKRADEYNIPNVYTVDELLDDPEIEIVLNLTAPAAHAPLNLKALQAGKHVYTEKPFALSREDADEVLALAEQKGLLVGCAPDTFLGAGIQTCVKLIDDGWIGTPYAASGTIIMGNASGGMHPNFQNFLKLGGDPIMDMGPYYLTALVALLGPVRRVTGSAQQLNKEITILNPKSHAYGRTVPVEAPTNVTAVLDFASGAVASLQAAKESFGYAPRLEVYGTEGNLIVPDPNFFGGTIQLRSASGELKEVPHSHPYAEEGRGMGIADMAYAIQSGRGNRASGRLARHILDISLGIFEASESESHVRLQSTVDRPKPLPLGLKYNMLDM</sequence>
<keyword evidence="1" id="KW-0560">Oxidoreductase</keyword>
<dbReference type="InterPro" id="IPR000683">
    <property type="entry name" value="Gfo/Idh/MocA-like_OxRdtase_N"/>
</dbReference>
<dbReference type="InterPro" id="IPR055170">
    <property type="entry name" value="GFO_IDH_MocA-like_dom"/>
</dbReference>
<evidence type="ECO:0000259" key="2">
    <source>
        <dbReference type="Pfam" id="PF01408"/>
    </source>
</evidence>
<feature type="domain" description="GFO/IDH/MocA-like oxidoreductase" evidence="3">
    <location>
        <begin position="133"/>
        <end position="268"/>
    </location>
</feature>
<evidence type="ECO:0000256" key="1">
    <source>
        <dbReference type="ARBA" id="ARBA00023002"/>
    </source>
</evidence>
<dbReference type="SUPFAM" id="SSF51735">
    <property type="entry name" value="NAD(P)-binding Rossmann-fold domains"/>
    <property type="match status" value="1"/>
</dbReference>
<reference evidence="4" key="1">
    <citation type="submission" date="2020-09" db="EMBL/GenBank/DDBJ databases">
        <title>A novel bacterium of genus Paenibacillus, isolated from South China Sea.</title>
        <authorList>
            <person name="Huang H."/>
            <person name="Mo K."/>
            <person name="Hu Y."/>
        </authorList>
    </citation>
    <scope>NUCLEOTIDE SEQUENCE</scope>
    <source>
        <strain evidence="4">IB182493</strain>
    </source>
</reference>
<dbReference type="Gene3D" id="3.40.50.720">
    <property type="entry name" value="NAD(P)-binding Rossmann-like Domain"/>
    <property type="match status" value="1"/>
</dbReference>
<dbReference type="AlphaFoldDB" id="A0A927H640"/>
<dbReference type="GO" id="GO:0016491">
    <property type="term" value="F:oxidoreductase activity"/>
    <property type="evidence" value="ECO:0007669"/>
    <property type="project" value="UniProtKB-KW"/>
</dbReference>
<dbReference type="GO" id="GO:0000166">
    <property type="term" value="F:nucleotide binding"/>
    <property type="evidence" value="ECO:0007669"/>
    <property type="project" value="InterPro"/>
</dbReference>
<protein>
    <submittedName>
        <fullName evidence="4">Gfo/Idh/MocA family oxidoreductase</fullName>
    </submittedName>
</protein>
<dbReference type="RefSeq" id="WP_190861117.1">
    <property type="nucleotide sequence ID" value="NZ_JACXIY010000014.1"/>
</dbReference>
<dbReference type="SUPFAM" id="SSF55347">
    <property type="entry name" value="Glyceraldehyde-3-phosphate dehydrogenase-like, C-terminal domain"/>
    <property type="match status" value="1"/>
</dbReference>
<comment type="caution">
    <text evidence="4">The sequence shown here is derived from an EMBL/GenBank/DDBJ whole genome shotgun (WGS) entry which is preliminary data.</text>
</comment>
<keyword evidence="5" id="KW-1185">Reference proteome</keyword>
<evidence type="ECO:0000259" key="3">
    <source>
        <dbReference type="Pfam" id="PF22725"/>
    </source>
</evidence>
<evidence type="ECO:0000313" key="5">
    <source>
        <dbReference type="Proteomes" id="UP000632125"/>
    </source>
</evidence>
<dbReference type="Proteomes" id="UP000632125">
    <property type="component" value="Unassembled WGS sequence"/>
</dbReference>
<dbReference type="EMBL" id="JACXIY010000014">
    <property type="protein sequence ID" value="MBD2869193.1"/>
    <property type="molecule type" value="Genomic_DNA"/>
</dbReference>
<dbReference type="Gene3D" id="3.30.360.10">
    <property type="entry name" value="Dihydrodipicolinate Reductase, domain 2"/>
    <property type="match status" value="1"/>
</dbReference>
<feature type="domain" description="Gfo/Idh/MocA-like oxidoreductase N-terminal" evidence="2">
    <location>
        <begin position="4"/>
        <end position="120"/>
    </location>
</feature>
<proteinExistence type="predicted"/>
<dbReference type="Pfam" id="PF01408">
    <property type="entry name" value="GFO_IDH_MocA"/>
    <property type="match status" value="1"/>
</dbReference>